<proteinExistence type="inferred from homology"/>
<evidence type="ECO:0000256" key="9">
    <source>
        <dbReference type="ARBA" id="ARBA00023136"/>
    </source>
</evidence>
<gene>
    <name evidence="13" type="ORF">HNQ73_000963</name>
</gene>
<comment type="subcellular location">
    <subcellularLocation>
        <location evidence="1">Cell inner membrane</location>
        <topology evidence="1">Single-pass membrane protein</topology>
        <orientation evidence="1">Periplasmic side</orientation>
    </subcellularLocation>
</comment>
<evidence type="ECO:0000313" key="13">
    <source>
        <dbReference type="EMBL" id="MBB6167345.1"/>
    </source>
</evidence>
<evidence type="ECO:0000256" key="11">
    <source>
        <dbReference type="SAM" id="Phobius"/>
    </source>
</evidence>
<sequence>MRHPAFTAAEHPGRLALRWLLAGTVVLAVHGLVAVGLMHAWAPFEDPGEPPAAVLVDLAPLAAAPPSDASEEDTTPGDDADTQRTEEEQPLPPEPEPVPEEPQPQEQAEESPAEPEPLPDPVFELPEPAPAPDFAALMTPGDVPALDMLPPPPDVPTPDVALPAPPRRPAELTPPEPAKVAAAQPRRKVERRPPPPQERRTRGSLTPQENVAPAPVAPREGSAPVSGQTKMEWASKVVAHLRRHMRYPDRARAGTVTGSAQVMLRLDASGNVLGVRIATSSGSPILDEAIIRGAQNASPVPAPPPAMMRQATLNVRVPISFTLR</sequence>
<dbReference type="SUPFAM" id="SSF74653">
    <property type="entry name" value="TolA/TonB C-terminal domain"/>
    <property type="match status" value="1"/>
</dbReference>
<dbReference type="InterPro" id="IPR006260">
    <property type="entry name" value="TonB/TolA_C"/>
</dbReference>
<evidence type="ECO:0000256" key="7">
    <source>
        <dbReference type="ARBA" id="ARBA00022927"/>
    </source>
</evidence>
<dbReference type="RefSeq" id="WP_183332793.1">
    <property type="nucleotide sequence ID" value="NZ_BMHX01000002.1"/>
</dbReference>
<evidence type="ECO:0000256" key="5">
    <source>
        <dbReference type="ARBA" id="ARBA00022519"/>
    </source>
</evidence>
<comment type="caution">
    <text evidence="13">The sequence shown here is derived from an EMBL/GenBank/DDBJ whole genome shotgun (WGS) entry which is preliminary data.</text>
</comment>
<dbReference type="InterPro" id="IPR051045">
    <property type="entry name" value="TonB-dependent_transducer"/>
</dbReference>
<evidence type="ECO:0000256" key="3">
    <source>
        <dbReference type="ARBA" id="ARBA00022448"/>
    </source>
</evidence>
<reference evidence="13 14" key="1">
    <citation type="submission" date="2020-08" db="EMBL/GenBank/DDBJ databases">
        <title>Genomic Encyclopedia of Type Strains, Phase IV (KMG-IV): sequencing the most valuable type-strain genomes for metagenomic binning, comparative biology and taxonomic classification.</title>
        <authorList>
            <person name="Goeker M."/>
        </authorList>
    </citation>
    <scope>NUCLEOTIDE SEQUENCE [LARGE SCALE GENOMIC DNA]</scope>
    <source>
        <strain evidence="13 14">DSM 101465</strain>
    </source>
</reference>
<keyword evidence="14" id="KW-1185">Reference proteome</keyword>
<feature type="compositionally biased region" description="Basic and acidic residues" evidence="10">
    <location>
        <begin position="191"/>
        <end position="201"/>
    </location>
</feature>
<dbReference type="Gene3D" id="3.30.1150.10">
    <property type="match status" value="1"/>
</dbReference>
<accession>A0A841K4W1</accession>
<keyword evidence="6 11" id="KW-0812">Transmembrane</keyword>
<feature type="compositionally biased region" description="Acidic residues" evidence="10">
    <location>
        <begin position="69"/>
        <end position="80"/>
    </location>
</feature>
<dbReference type="GO" id="GO:0055085">
    <property type="term" value="P:transmembrane transport"/>
    <property type="evidence" value="ECO:0007669"/>
    <property type="project" value="InterPro"/>
</dbReference>
<dbReference type="AlphaFoldDB" id="A0A841K4W1"/>
<evidence type="ECO:0000313" key="14">
    <source>
        <dbReference type="Proteomes" id="UP000588017"/>
    </source>
</evidence>
<organism evidence="13 14">
    <name type="scientific">Chelatococcus composti</name>
    <dbReference type="NCBI Taxonomy" id="1743235"/>
    <lineage>
        <taxon>Bacteria</taxon>
        <taxon>Pseudomonadati</taxon>
        <taxon>Pseudomonadota</taxon>
        <taxon>Alphaproteobacteria</taxon>
        <taxon>Hyphomicrobiales</taxon>
        <taxon>Chelatococcaceae</taxon>
        <taxon>Chelatococcus</taxon>
    </lineage>
</organism>
<comment type="similarity">
    <text evidence="2">Belongs to the TonB family.</text>
</comment>
<feature type="domain" description="TonB C-terminal" evidence="12">
    <location>
        <begin position="232"/>
        <end position="324"/>
    </location>
</feature>
<dbReference type="EMBL" id="JACHEH010000002">
    <property type="protein sequence ID" value="MBB6167345.1"/>
    <property type="molecule type" value="Genomic_DNA"/>
</dbReference>
<evidence type="ECO:0000256" key="4">
    <source>
        <dbReference type="ARBA" id="ARBA00022475"/>
    </source>
</evidence>
<feature type="compositionally biased region" description="Pro residues" evidence="10">
    <location>
        <begin position="163"/>
        <end position="177"/>
    </location>
</feature>
<evidence type="ECO:0000256" key="10">
    <source>
        <dbReference type="SAM" id="MobiDB-lite"/>
    </source>
</evidence>
<dbReference type="Pfam" id="PF03544">
    <property type="entry name" value="TonB_C"/>
    <property type="match status" value="1"/>
</dbReference>
<keyword evidence="5" id="KW-0997">Cell inner membrane</keyword>
<protein>
    <submittedName>
        <fullName evidence="13">Protein TonB</fullName>
    </submittedName>
</protein>
<feature type="compositionally biased region" description="Pro residues" evidence="10">
    <location>
        <begin position="90"/>
        <end position="102"/>
    </location>
</feature>
<evidence type="ECO:0000259" key="12">
    <source>
        <dbReference type="PROSITE" id="PS52015"/>
    </source>
</evidence>
<keyword evidence="9 11" id="KW-0472">Membrane</keyword>
<keyword evidence="3" id="KW-0813">Transport</keyword>
<keyword evidence="8 11" id="KW-1133">Transmembrane helix</keyword>
<feature type="region of interest" description="Disordered" evidence="10">
    <location>
        <begin position="64"/>
        <end position="229"/>
    </location>
</feature>
<evidence type="ECO:0000256" key="2">
    <source>
        <dbReference type="ARBA" id="ARBA00006555"/>
    </source>
</evidence>
<dbReference type="GO" id="GO:0005886">
    <property type="term" value="C:plasma membrane"/>
    <property type="evidence" value="ECO:0007669"/>
    <property type="project" value="UniProtKB-SubCell"/>
</dbReference>
<dbReference type="PANTHER" id="PTHR33446">
    <property type="entry name" value="PROTEIN TONB-RELATED"/>
    <property type="match status" value="1"/>
</dbReference>
<dbReference type="GO" id="GO:0015031">
    <property type="term" value="P:protein transport"/>
    <property type="evidence" value="ECO:0007669"/>
    <property type="project" value="UniProtKB-KW"/>
</dbReference>
<dbReference type="InterPro" id="IPR037682">
    <property type="entry name" value="TonB_C"/>
</dbReference>
<feature type="transmembrane region" description="Helical" evidence="11">
    <location>
        <begin position="20"/>
        <end position="42"/>
    </location>
</feature>
<dbReference type="PROSITE" id="PS52015">
    <property type="entry name" value="TONB_CTD"/>
    <property type="match status" value="1"/>
</dbReference>
<evidence type="ECO:0000256" key="6">
    <source>
        <dbReference type="ARBA" id="ARBA00022692"/>
    </source>
</evidence>
<keyword evidence="4" id="KW-1003">Cell membrane</keyword>
<evidence type="ECO:0000256" key="8">
    <source>
        <dbReference type="ARBA" id="ARBA00022989"/>
    </source>
</evidence>
<dbReference type="NCBIfam" id="TIGR01352">
    <property type="entry name" value="tonB_Cterm"/>
    <property type="match status" value="1"/>
</dbReference>
<keyword evidence="7" id="KW-0653">Protein transport</keyword>
<evidence type="ECO:0000256" key="1">
    <source>
        <dbReference type="ARBA" id="ARBA00004383"/>
    </source>
</evidence>
<name>A0A841K4W1_9HYPH</name>
<dbReference type="Proteomes" id="UP000588017">
    <property type="component" value="Unassembled WGS sequence"/>
</dbReference>